<keyword evidence="3" id="KW-1185">Reference proteome</keyword>
<feature type="transmembrane region" description="Helical" evidence="1">
    <location>
        <begin position="552"/>
        <end position="571"/>
    </location>
</feature>
<feature type="transmembrane region" description="Helical" evidence="1">
    <location>
        <begin position="799"/>
        <end position="820"/>
    </location>
</feature>
<feature type="transmembrane region" description="Helical" evidence="1">
    <location>
        <begin position="694"/>
        <end position="713"/>
    </location>
</feature>
<feature type="transmembrane region" description="Helical" evidence="1">
    <location>
        <begin position="633"/>
        <end position="655"/>
    </location>
</feature>
<sequence>MVNPADPPDPAATLPPKPTLTSPVLITECHTFYSIIFFLISSLQPGLYIHAIIVDGHGGYTLEKFEKFWALTILPTTMGAMVLSFVLKPKREDWPYKLILYLQYSLFGLVGSCIALFRGTKSVTYLGFRFMVWVALFYLSFRVRRRIARLSDKDLNDLLTHVVLKGGVLITMAQLAFLVFSSVQCESEMNYAAGGTFKNCNRTLYAQTGIGLGVVMILLIKIISSLAPKRLLDIHALSMKQVVGLRMNYGDTFQASCLSVSVSCALYYLGNYGAEGDFNTYSERIFMFTLGAIGGGAICIVALWKLIVIRVQINREAEFGPQSEDNSPIAPLTEASSFWFYVGVASTSLLSTGCVIGAITMDDTWKTLTTLMLPFVFVVYVGALYGQSRKECMWKLWLHFASGVYVSEGAWMVKELRRGEYVMAALHVLRAILQTALFRCGLMLRSVVGMLPDKDLENFIVNTMFTGGLHTLFSCLFLGFRVTTCMVERSSLEACSGEAWCATNISVYICFWWLTTLVQASVKSELRKELNLSIEQIATLTGISLRRKIQGLLTVIYVLCGIFLFTMMSSGELDETTITRVGFLGVLSSVGAVISECYTSSRAQETKVESDGTSENDDDEEEEEEMLVKEVSWVFVGIAFSISISFTILWLLYGVTLESKYWILGDTALPLASTSFFIAFAMKPGRTDALYMRFIWFHFISFAILGEIFAAIGHFRWRFIGVGVFALARIPLWCLLFRQLLKLRTSAAKLKVKELSEFLCQTVLVKGTSAVGPMVFFSFEAVACFLKQGTLENRKCKNTTNAAVFLSVYLTCFTALSIFLKAVPKKVQKETSWEYANIASLNLGGWQRVQAGFMTVTGFCSLYLLTALGTTGDENNWVGIAGAAGLVAAALTTLIGMYTVTSTNERLQQLTAIGGSEKSDTTMEGRNVSVGDIQEGFYVGQFM</sequence>
<feature type="transmembrane region" description="Helical" evidence="1">
    <location>
        <begin position="285"/>
        <end position="307"/>
    </location>
</feature>
<feature type="transmembrane region" description="Helical" evidence="1">
    <location>
        <begin position="719"/>
        <end position="737"/>
    </location>
</feature>
<feature type="transmembrane region" description="Helical" evidence="1">
    <location>
        <begin position="421"/>
        <end position="439"/>
    </location>
</feature>
<organism evidence="2 3">
    <name type="scientific">Triparma strigata</name>
    <dbReference type="NCBI Taxonomy" id="1606541"/>
    <lineage>
        <taxon>Eukaryota</taxon>
        <taxon>Sar</taxon>
        <taxon>Stramenopiles</taxon>
        <taxon>Ochrophyta</taxon>
        <taxon>Bolidophyceae</taxon>
        <taxon>Parmales</taxon>
        <taxon>Triparmaceae</taxon>
        <taxon>Triparma</taxon>
    </lineage>
</organism>
<feature type="transmembrane region" description="Helical" evidence="1">
    <location>
        <begin position="577"/>
        <end position="598"/>
    </location>
</feature>
<feature type="transmembrane region" description="Helical" evidence="1">
    <location>
        <begin position="661"/>
        <end position="682"/>
    </location>
</feature>
<proteinExistence type="predicted"/>
<feature type="transmembrane region" description="Helical" evidence="1">
    <location>
        <begin position="338"/>
        <end position="361"/>
    </location>
</feature>
<keyword evidence="1" id="KW-0812">Transmembrane</keyword>
<feature type="transmembrane region" description="Helical" evidence="1">
    <location>
        <begin position="68"/>
        <end position="86"/>
    </location>
</feature>
<feature type="transmembrane region" description="Helical" evidence="1">
    <location>
        <begin position="98"/>
        <end position="117"/>
    </location>
</feature>
<feature type="transmembrane region" description="Helical" evidence="1">
    <location>
        <begin position="851"/>
        <end position="871"/>
    </location>
</feature>
<name>A0A9W7EBU2_9STRA</name>
<feature type="transmembrane region" description="Helical" evidence="1">
    <location>
        <begin position="32"/>
        <end position="53"/>
    </location>
</feature>
<accession>A0A9W7EBU2</accession>
<feature type="transmembrane region" description="Helical" evidence="1">
    <location>
        <begin position="248"/>
        <end position="270"/>
    </location>
</feature>
<gene>
    <name evidence="2" type="ORF">TrST_g2523</name>
</gene>
<feature type="transmembrane region" description="Helical" evidence="1">
    <location>
        <begin position="204"/>
        <end position="227"/>
    </location>
</feature>
<evidence type="ECO:0000256" key="1">
    <source>
        <dbReference type="SAM" id="Phobius"/>
    </source>
</evidence>
<protein>
    <submittedName>
        <fullName evidence="2">Uncharacterized protein</fullName>
    </submittedName>
</protein>
<keyword evidence="1" id="KW-1133">Transmembrane helix</keyword>
<dbReference type="EMBL" id="BRXY01000162">
    <property type="protein sequence ID" value="GMH72963.1"/>
    <property type="molecule type" value="Genomic_DNA"/>
</dbReference>
<feature type="transmembrane region" description="Helical" evidence="1">
    <location>
        <begin position="162"/>
        <end position="184"/>
    </location>
</feature>
<feature type="transmembrane region" description="Helical" evidence="1">
    <location>
        <begin position="367"/>
        <end position="386"/>
    </location>
</feature>
<evidence type="ECO:0000313" key="2">
    <source>
        <dbReference type="EMBL" id="GMH72963.1"/>
    </source>
</evidence>
<feature type="transmembrane region" description="Helical" evidence="1">
    <location>
        <begin position="459"/>
        <end position="480"/>
    </location>
</feature>
<comment type="caution">
    <text evidence="2">The sequence shown here is derived from an EMBL/GenBank/DDBJ whole genome shotgun (WGS) entry which is preliminary data.</text>
</comment>
<feature type="transmembrane region" description="Helical" evidence="1">
    <location>
        <begin position="877"/>
        <end position="900"/>
    </location>
</feature>
<feature type="transmembrane region" description="Helical" evidence="1">
    <location>
        <begin position="123"/>
        <end position="141"/>
    </location>
</feature>
<dbReference type="Proteomes" id="UP001165085">
    <property type="component" value="Unassembled WGS sequence"/>
</dbReference>
<keyword evidence="1" id="KW-0472">Membrane</keyword>
<reference evidence="3" key="1">
    <citation type="journal article" date="2023" name="Commun. Biol.">
        <title>Genome analysis of Parmales, the sister group of diatoms, reveals the evolutionary specialization of diatoms from phago-mixotrophs to photoautotrophs.</title>
        <authorList>
            <person name="Ban H."/>
            <person name="Sato S."/>
            <person name="Yoshikawa S."/>
            <person name="Yamada K."/>
            <person name="Nakamura Y."/>
            <person name="Ichinomiya M."/>
            <person name="Sato N."/>
            <person name="Blanc-Mathieu R."/>
            <person name="Endo H."/>
            <person name="Kuwata A."/>
            <person name="Ogata H."/>
        </authorList>
    </citation>
    <scope>NUCLEOTIDE SEQUENCE [LARGE SCALE GENOMIC DNA]</scope>
    <source>
        <strain evidence="3">NIES 3701</strain>
    </source>
</reference>
<dbReference type="AlphaFoldDB" id="A0A9W7EBU2"/>
<evidence type="ECO:0000313" key="3">
    <source>
        <dbReference type="Proteomes" id="UP001165085"/>
    </source>
</evidence>